<accession>A0ABY0GYT6</accession>
<proteinExistence type="predicted"/>
<sequence>MNSHRFTEIIKAVINNAVPDVKVISVQPIPSNRLQRVYSVTVTDGRSLMLTLSPPRTLRLLRSELYVVPTNFIVTKFLFNEKTIGDARVSRAESTDAVRAASQPEKGKQPARTGTLAVPQTFVLPRIPRIISYSPWVAELGSSFNLFEPTEGIPLAYFPEPPTTAAERRSIDFQVGRLIRGLAEVTSANETFGPAIAVMAPITASLQPPALRAAPGSRSWANAFHSLLEAILRDGEDMAVTISYNAIRSYFDRFSHILDAVTVPRLVVPDASDDTNLLVSRAPEHTKENPYIRSEHVRSSEESTTTPPSTGDHDLEENEEQPTASDKQTTPERAASSRKPSGIVVTGIWDWGSAVYGDPLFATAFNQEASSEFLRGFRLSPRADTSPPPCKASKRSRDEDNRQEEDSDEFDGDDIIEDRDNASIRLLLYECYHATVGVVTQFYRPGPDSNTKELAARRRLAAALVALNEVGETAVGKRPTRISGETWPPWPPMKRRKGDDGPSAAVPSQEASGDDWSTAAVKGEDEDHL</sequence>
<feature type="compositionally biased region" description="Basic and acidic residues" evidence="1">
    <location>
        <begin position="282"/>
        <end position="301"/>
    </location>
</feature>
<keyword evidence="3" id="KW-1185">Reference proteome</keyword>
<feature type="region of interest" description="Disordered" evidence="1">
    <location>
        <begin position="278"/>
        <end position="339"/>
    </location>
</feature>
<gene>
    <name evidence="2" type="ORF">DL762_009090</name>
</gene>
<dbReference type="Proteomes" id="UP000294003">
    <property type="component" value="Unassembled WGS sequence"/>
</dbReference>
<feature type="region of interest" description="Disordered" evidence="1">
    <location>
        <begin position="475"/>
        <end position="529"/>
    </location>
</feature>
<feature type="region of interest" description="Disordered" evidence="1">
    <location>
        <begin position="93"/>
        <end position="114"/>
    </location>
</feature>
<comment type="caution">
    <text evidence="2">The sequence shown here is derived from an EMBL/GenBank/DDBJ whole genome shotgun (WGS) entry which is preliminary data.</text>
</comment>
<evidence type="ECO:0000313" key="2">
    <source>
        <dbReference type="EMBL" id="RYO77707.1"/>
    </source>
</evidence>
<evidence type="ECO:0008006" key="4">
    <source>
        <dbReference type="Google" id="ProtNLM"/>
    </source>
</evidence>
<protein>
    <recommendedName>
        <fullName evidence="4">Aminoglycoside phosphotransferase domain-containing protein</fullName>
    </recommendedName>
</protein>
<feature type="region of interest" description="Disordered" evidence="1">
    <location>
        <begin position="378"/>
        <end position="415"/>
    </location>
</feature>
<reference evidence="2 3" key="1">
    <citation type="submission" date="2018-06" db="EMBL/GenBank/DDBJ databases">
        <title>Complete Genomes of Monosporascus.</title>
        <authorList>
            <person name="Robinson A.J."/>
            <person name="Natvig D.O."/>
        </authorList>
    </citation>
    <scope>NUCLEOTIDE SEQUENCE [LARGE SCALE GENOMIC DNA]</scope>
    <source>
        <strain evidence="2 3">CBS 609.92</strain>
    </source>
</reference>
<feature type="compositionally biased region" description="Acidic residues" evidence="1">
    <location>
        <begin position="401"/>
        <end position="415"/>
    </location>
</feature>
<organism evidence="2 3">
    <name type="scientific">Monosporascus cannonballus</name>
    <dbReference type="NCBI Taxonomy" id="155416"/>
    <lineage>
        <taxon>Eukaryota</taxon>
        <taxon>Fungi</taxon>
        <taxon>Dikarya</taxon>
        <taxon>Ascomycota</taxon>
        <taxon>Pezizomycotina</taxon>
        <taxon>Sordariomycetes</taxon>
        <taxon>Xylariomycetidae</taxon>
        <taxon>Xylariales</taxon>
        <taxon>Xylariales incertae sedis</taxon>
        <taxon>Monosporascus</taxon>
    </lineage>
</organism>
<evidence type="ECO:0000256" key="1">
    <source>
        <dbReference type="SAM" id="MobiDB-lite"/>
    </source>
</evidence>
<dbReference type="EMBL" id="QJNS01000438">
    <property type="protein sequence ID" value="RYO77707.1"/>
    <property type="molecule type" value="Genomic_DNA"/>
</dbReference>
<evidence type="ECO:0000313" key="3">
    <source>
        <dbReference type="Proteomes" id="UP000294003"/>
    </source>
</evidence>
<name>A0ABY0GYT6_9PEZI</name>